<keyword evidence="2" id="KW-0597">Phosphoprotein</keyword>
<keyword evidence="12" id="KW-1185">Reference proteome</keyword>
<sequence>MAQSSEEPPFLPVGTDVSAKYRGAFCEANVKVVKKLVKCKITIAKTNTSLTVHDDCVKGALKVGATVEAKTPDGQFMEGIITKLTDASVYTVVFDDGDERTLRRTSLCLKGERHFNESETLDHLPLTDPENFGTPVVQDGKKRKKRRLSQAASMDDSETERDEQAPSVAPSKKKCLFDDSILGKVVVVENRCKRRNMWFPALGVNPSKNEADLIKSREKCVVRSFDDGKYHVVNVKDTKDFTKDQDPVHGVLKGENKKIKPAVERALAYLETGRVPGIWEDNASDVIVQEDSEEDSKKAHSSEDESSSVDEDGEKKAFKEKLLAFMKDKGTPIARPPILGNQDLDLHKLYKIVQEHGGMEKVSNEPSLWRKIYQQMDIAVVPPSASHHIKMAYKKYLYPFELHEKKSNKTSEVGVADHDSCEKNIKPESPESPGDSSDEKHLECLEPLPDIDDEHDVVTVKKPECKQSSRIKEMKRQQSREFENGVLSDSQTKSPEEDESVDVVNSPESSSDVSEPPSDGKSDIPADEYSFEVGDKIQVKYGRGRNHRLYDAKIIHIDSEASEGFMYCIHYAGWNNRYDEWIKPEKIAGCGTRQTRNRTGGAGSAAKGQETNAKSPPKPVARPTAKPSGRRTNKVTAGAGKEASTKQLPPANGTKSALKRPCSPSTRSGSLSPSLGKSPKSGSGRGTTRTRSERSSASEMSNGLEEVKSPPSRRRQKSATPEPLLDPQIKSVDVVSTVQTIPEAIQEETDDQIQEKRLSASNSDSEDIGKKATLCESKTAQENPGEERKADHTCNLTNGKRKERHKKILNGMTKSMRSPETVSKDLEDVKGAFPEVKKIKLEHDVTTQNSEVDRFHTDNSLPPSPNQPLQTQGTPTAMETVSSSSSSSEDTKSEHTTDSGASTAAQCSNGNESAQGSVENNCSGKNSGQKRPENDKKDQDSKAEKKSSEENHRKHKKRKEKKKHRHASGNDSTGSDAPGSPLYNQSAGVFSSPRRPRVSFDMNLEEIKAKEDGGERIRLLQDKIKEMRKVYSSLKAEVASIDRKRKKLKKKREVTDAIETQDLQKSIPASSSSSSSSHNLSSSSIPPVECR</sequence>
<feature type="compositionally biased region" description="Polar residues" evidence="9">
    <location>
        <begin position="812"/>
        <end position="821"/>
    </location>
</feature>
<dbReference type="CDD" id="cd16868">
    <property type="entry name" value="ARID_ARID4"/>
    <property type="match status" value="1"/>
</dbReference>
<evidence type="ECO:0000313" key="11">
    <source>
        <dbReference type="EMBL" id="KAK2568599.1"/>
    </source>
</evidence>
<proteinExistence type="predicted"/>
<dbReference type="SUPFAM" id="SSF54160">
    <property type="entry name" value="Chromo domain-like"/>
    <property type="match status" value="1"/>
</dbReference>
<accession>A0AAD9QWB5</accession>
<reference evidence="11" key="2">
    <citation type="journal article" date="2023" name="Science">
        <title>Genomic signatures of disease resistance in endangered staghorn corals.</title>
        <authorList>
            <person name="Vollmer S.V."/>
            <person name="Selwyn J.D."/>
            <person name="Despard B.A."/>
            <person name="Roesel C.L."/>
        </authorList>
    </citation>
    <scope>NUCLEOTIDE SEQUENCE</scope>
    <source>
        <strain evidence="11">K2</strain>
    </source>
</reference>
<dbReference type="InterPro" id="IPR001606">
    <property type="entry name" value="ARID_dom"/>
</dbReference>
<feature type="region of interest" description="Disordered" evidence="9">
    <location>
        <begin position="591"/>
        <end position="827"/>
    </location>
</feature>
<dbReference type="InterPro" id="IPR016197">
    <property type="entry name" value="Chromo-like_dom_sf"/>
</dbReference>
<feature type="region of interest" description="Disordered" evidence="9">
    <location>
        <begin position="841"/>
        <end position="999"/>
    </location>
</feature>
<dbReference type="GO" id="GO:0006325">
    <property type="term" value="P:chromatin organization"/>
    <property type="evidence" value="ECO:0007669"/>
    <property type="project" value="UniProtKB-KW"/>
</dbReference>
<dbReference type="GO" id="GO:0006357">
    <property type="term" value="P:regulation of transcription by RNA polymerase II"/>
    <property type="evidence" value="ECO:0007669"/>
    <property type="project" value="TreeGrafter"/>
</dbReference>
<feature type="compositionally biased region" description="Low complexity" evidence="9">
    <location>
        <begin position="1070"/>
        <end position="1084"/>
    </location>
</feature>
<feature type="compositionally biased region" description="Low complexity" evidence="9">
    <location>
        <begin position="879"/>
        <end position="888"/>
    </location>
</feature>
<feature type="region of interest" description="Disordered" evidence="9">
    <location>
        <begin position="122"/>
        <end position="169"/>
    </location>
</feature>
<evidence type="ECO:0000256" key="2">
    <source>
        <dbReference type="ARBA" id="ARBA00022553"/>
    </source>
</evidence>
<feature type="compositionally biased region" description="Basic and acidic residues" evidence="9">
    <location>
        <begin position="930"/>
        <end position="952"/>
    </location>
</feature>
<feature type="region of interest" description="Disordered" evidence="9">
    <location>
        <begin position="289"/>
        <end position="313"/>
    </location>
</feature>
<dbReference type="CDD" id="cd05162">
    <property type="entry name" value="PWWP"/>
    <property type="match status" value="1"/>
</dbReference>
<feature type="compositionally biased region" description="Basic and acidic residues" evidence="9">
    <location>
        <begin position="408"/>
        <end position="429"/>
    </location>
</feature>
<dbReference type="Gene3D" id="1.10.150.60">
    <property type="entry name" value="ARID DNA-binding domain"/>
    <property type="match status" value="1"/>
</dbReference>
<dbReference type="InterPro" id="IPR002999">
    <property type="entry name" value="Tudor"/>
</dbReference>
<dbReference type="GO" id="GO:0000976">
    <property type="term" value="F:transcription cis-regulatory region binding"/>
    <property type="evidence" value="ECO:0007669"/>
    <property type="project" value="TreeGrafter"/>
</dbReference>
<dbReference type="Pfam" id="PF01388">
    <property type="entry name" value="ARID"/>
    <property type="match status" value="1"/>
</dbReference>
<dbReference type="PANTHER" id="PTHR13964:SF27">
    <property type="entry name" value="HAT-TRICK, ISOFORM D"/>
    <property type="match status" value="1"/>
</dbReference>
<dbReference type="SMART" id="SM01014">
    <property type="entry name" value="ARID"/>
    <property type="match status" value="1"/>
</dbReference>
<reference evidence="11" key="1">
    <citation type="journal article" date="2023" name="G3 (Bethesda)">
        <title>Whole genome assembly and annotation of the endangered Caribbean coral Acropora cervicornis.</title>
        <authorList>
            <person name="Selwyn J.D."/>
            <person name="Vollmer S.V."/>
        </authorList>
    </citation>
    <scope>NUCLEOTIDE SEQUENCE</scope>
    <source>
        <strain evidence="11">K2</strain>
    </source>
</reference>
<evidence type="ECO:0000259" key="10">
    <source>
        <dbReference type="PROSITE" id="PS51011"/>
    </source>
</evidence>
<keyword evidence="7" id="KW-0804">Transcription</keyword>
<keyword evidence="1" id="KW-1017">Isopeptide bond</keyword>
<evidence type="ECO:0000256" key="8">
    <source>
        <dbReference type="ARBA" id="ARBA00023242"/>
    </source>
</evidence>
<feature type="compositionally biased region" description="Basic and acidic residues" evidence="9">
    <location>
        <begin position="456"/>
        <end position="483"/>
    </location>
</feature>
<dbReference type="EMBL" id="JARQWQ010000011">
    <property type="protein sequence ID" value="KAK2568599.1"/>
    <property type="molecule type" value="Genomic_DNA"/>
</dbReference>
<evidence type="ECO:0000256" key="3">
    <source>
        <dbReference type="ARBA" id="ARBA00022843"/>
    </source>
</evidence>
<keyword evidence="8" id="KW-0539">Nucleus</keyword>
<feature type="compositionally biased region" description="Basic residues" evidence="9">
    <location>
        <begin position="799"/>
        <end position="808"/>
    </location>
</feature>
<organism evidence="11 12">
    <name type="scientific">Acropora cervicornis</name>
    <name type="common">Staghorn coral</name>
    <dbReference type="NCBI Taxonomy" id="6130"/>
    <lineage>
        <taxon>Eukaryota</taxon>
        <taxon>Metazoa</taxon>
        <taxon>Cnidaria</taxon>
        <taxon>Anthozoa</taxon>
        <taxon>Hexacorallia</taxon>
        <taxon>Scleractinia</taxon>
        <taxon>Astrocoeniina</taxon>
        <taxon>Acroporidae</taxon>
        <taxon>Acropora</taxon>
    </lineage>
</organism>
<gene>
    <name evidence="11" type="ORF">P5673_006537</name>
</gene>
<feature type="compositionally biased region" description="Basic residues" evidence="9">
    <location>
        <begin position="1043"/>
        <end position="1052"/>
    </location>
</feature>
<dbReference type="InterPro" id="IPR053820">
    <property type="entry name" value="MSL3_chromo-like"/>
</dbReference>
<feature type="region of interest" description="Disordered" evidence="9">
    <location>
        <begin position="408"/>
        <end position="533"/>
    </location>
</feature>
<evidence type="ECO:0000256" key="6">
    <source>
        <dbReference type="ARBA" id="ARBA00023125"/>
    </source>
</evidence>
<dbReference type="InterPro" id="IPR036431">
    <property type="entry name" value="ARID_dom_sf"/>
</dbReference>
<evidence type="ECO:0000256" key="9">
    <source>
        <dbReference type="SAM" id="MobiDB-lite"/>
    </source>
</evidence>
<dbReference type="CDD" id="cd20390">
    <property type="entry name" value="Tudor_ARID4_rpt2"/>
    <property type="match status" value="1"/>
</dbReference>
<dbReference type="InterPro" id="IPR012603">
    <property type="entry name" value="ARID4A/B_PWWP"/>
</dbReference>
<dbReference type="PROSITE" id="PS51011">
    <property type="entry name" value="ARID"/>
    <property type="match status" value="1"/>
</dbReference>
<protein>
    <submittedName>
        <fullName evidence="11">AT-rich interactive domain-containing protein 4A</fullName>
    </submittedName>
</protein>
<keyword evidence="4" id="KW-0156">Chromatin regulator</keyword>
<evidence type="ECO:0000256" key="7">
    <source>
        <dbReference type="ARBA" id="ARBA00023163"/>
    </source>
</evidence>
<dbReference type="PANTHER" id="PTHR13964">
    <property type="entry name" value="RBP-RELATED"/>
    <property type="match status" value="1"/>
</dbReference>
<comment type="caution">
    <text evidence="11">The sequence shown here is derived from an EMBL/GenBank/DDBJ whole genome shotgun (WGS) entry which is preliminary data.</text>
</comment>
<name>A0AAD9QWB5_ACRCE</name>
<keyword evidence="3" id="KW-0832">Ubl conjugation</keyword>
<evidence type="ECO:0000256" key="1">
    <source>
        <dbReference type="ARBA" id="ARBA00022499"/>
    </source>
</evidence>
<feature type="compositionally biased region" description="Basic residues" evidence="9">
    <location>
        <begin position="953"/>
        <end position="967"/>
    </location>
</feature>
<feature type="domain" description="ARID" evidence="10">
    <location>
        <begin position="312"/>
        <end position="405"/>
    </location>
</feature>
<feature type="compositionally biased region" description="Basic and acidic residues" evidence="9">
    <location>
        <begin position="841"/>
        <end position="857"/>
    </location>
</feature>
<keyword evidence="5" id="KW-0805">Transcription regulation</keyword>
<feature type="compositionally biased region" description="Polar residues" evidence="9">
    <location>
        <begin position="900"/>
        <end position="929"/>
    </location>
</feature>
<dbReference type="GO" id="GO:0005634">
    <property type="term" value="C:nucleus"/>
    <property type="evidence" value="ECO:0007669"/>
    <property type="project" value="TreeGrafter"/>
</dbReference>
<feature type="compositionally biased region" description="Polar residues" evidence="9">
    <location>
        <begin position="867"/>
        <end position="877"/>
    </location>
</feature>
<dbReference type="Gene3D" id="2.30.30.140">
    <property type="match status" value="3"/>
</dbReference>
<feature type="region of interest" description="Disordered" evidence="9">
    <location>
        <begin position="1043"/>
        <end position="1091"/>
    </location>
</feature>
<dbReference type="SMART" id="SM00333">
    <property type="entry name" value="TUDOR"/>
    <property type="match status" value="2"/>
</dbReference>
<dbReference type="InterPro" id="IPR051232">
    <property type="entry name" value="ARID/SWI1_ChromRemod"/>
</dbReference>
<dbReference type="SUPFAM" id="SSF46774">
    <property type="entry name" value="ARID-like"/>
    <property type="match status" value="1"/>
</dbReference>
<evidence type="ECO:0000256" key="5">
    <source>
        <dbReference type="ARBA" id="ARBA00023015"/>
    </source>
</evidence>
<dbReference type="SUPFAM" id="SSF63748">
    <property type="entry name" value="Tudor/PWWP/MBT"/>
    <property type="match status" value="1"/>
</dbReference>
<feature type="compositionally biased region" description="Low complexity" evidence="9">
    <location>
        <begin position="502"/>
        <end position="517"/>
    </location>
</feature>
<evidence type="ECO:0000313" key="12">
    <source>
        <dbReference type="Proteomes" id="UP001249851"/>
    </source>
</evidence>
<dbReference type="SMART" id="SM00501">
    <property type="entry name" value="BRIGHT"/>
    <property type="match status" value="1"/>
</dbReference>
<dbReference type="Proteomes" id="UP001249851">
    <property type="component" value="Unassembled WGS sequence"/>
</dbReference>
<evidence type="ECO:0000256" key="4">
    <source>
        <dbReference type="ARBA" id="ARBA00022853"/>
    </source>
</evidence>
<feature type="compositionally biased region" description="Low complexity" evidence="9">
    <location>
        <begin position="663"/>
        <end position="689"/>
    </location>
</feature>
<dbReference type="FunFam" id="2.30.30.140:FF:000009">
    <property type="entry name" value="AT-rich interactive domain-containing protein 4B"/>
    <property type="match status" value="1"/>
</dbReference>
<dbReference type="AlphaFoldDB" id="A0AAD9QWB5"/>
<keyword evidence="6" id="KW-0238">DNA-binding</keyword>
<dbReference type="Pfam" id="PF08169">
    <property type="entry name" value="RBB1NT"/>
    <property type="match status" value="1"/>
</dbReference>
<dbReference type="Pfam" id="PF22732">
    <property type="entry name" value="MSL3_chromo-like"/>
    <property type="match status" value="1"/>
</dbReference>